<dbReference type="AlphaFoldDB" id="A0A4P9ZE44"/>
<proteinExistence type="predicted"/>
<evidence type="ECO:0000256" key="1">
    <source>
        <dbReference type="SAM" id="MobiDB-lite"/>
    </source>
</evidence>
<evidence type="ECO:0000313" key="2">
    <source>
        <dbReference type="EMBL" id="RKP31247.1"/>
    </source>
</evidence>
<organism evidence="2 3">
    <name type="scientific">Metschnikowia bicuspidata</name>
    <dbReference type="NCBI Taxonomy" id="27322"/>
    <lineage>
        <taxon>Eukaryota</taxon>
        <taxon>Fungi</taxon>
        <taxon>Dikarya</taxon>
        <taxon>Ascomycota</taxon>
        <taxon>Saccharomycotina</taxon>
        <taxon>Pichiomycetes</taxon>
        <taxon>Metschnikowiaceae</taxon>
        <taxon>Metschnikowia</taxon>
    </lineage>
</organism>
<evidence type="ECO:0000313" key="3">
    <source>
        <dbReference type="Proteomes" id="UP000268321"/>
    </source>
</evidence>
<feature type="region of interest" description="Disordered" evidence="1">
    <location>
        <begin position="1"/>
        <end position="31"/>
    </location>
</feature>
<accession>A0A4P9ZE44</accession>
<dbReference type="OrthoDB" id="4086412at2759"/>
<sequence>MPMRADTSDLRNTLPPKGHQNTALNSVRPDLTPLSVSSISEEDLTVFCEYLSLLHLNAFPNYSNPHVSNTTSPLLFNILQNNTKALSVQATTNSSSYLSYHRGKDYYSMEFMRPTR</sequence>
<dbReference type="EMBL" id="ML004444">
    <property type="protein sequence ID" value="RKP31247.1"/>
    <property type="molecule type" value="Genomic_DNA"/>
</dbReference>
<keyword evidence="3" id="KW-1185">Reference proteome</keyword>
<name>A0A4P9ZE44_9ASCO</name>
<protein>
    <submittedName>
        <fullName evidence="2">Uncharacterized protein</fullName>
    </submittedName>
</protein>
<reference evidence="3" key="1">
    <citation type="journal article" date="2018" name="Nat. Microbiol.">
        <title>Leveraging single-cell genomics to expand the fungal tree of life.</title>
        <authorList>
            <person name="Ahrendt S.R."/>
            <person name="Quandt C.A."/>
            <person name="Ciobanu D."/>
            <person name="Clum A."/>
            <person name="Salamov A."/>
            <person name="Andreopoulos B."/>
            <person name="Cheng J.F."/>
            <person name="Woyke T."/>
            <person name="Pelin A."/>
            <person name="Henrissat B."/>
            <person name="Reynolds N.K."/>
            <person name="Benny G.L."/>
            <person name="Smith M.E."/>
            <person name="James T.Y."/>
            <person name="Grigoriev I.V."/>
        </authorList>
    </citation>
    <scope>NUCLEOTIDE SEQUENCE [LARGE SCALE GENOMIC DNA]</scope>
    <source>
        <strain evidence="3">Baker2002</strain>
    </source>
</reference>
<dbReference type="Proteomes" id="UP000268321">
    <property type="component" value="Unassembled WGS sequence"/>
</dbReference>
<gene>
    <name evidence="2" type="ORF">METBISCDRAFT_22562</name>
</gene>